<comment type="caution">
    <text evidence="2">The sequence shown here is derived from an EMBL/GenBank/DDBJ whole genome shotgun (WGS) entry which is preliminary data.</text>
</comment>
<feature type="region of interest" description="Disordered" evidence="1">
    <location>
        <begin position="1"/>
        <end position="30"/>
    </location>
</feature>
<dbReference type="Proteomes" id="UP001295423">
    <property type="component" value="Unassembled WGS sequence"/>
</dbReference>
<dbReference type="InterPro" id="IPR032675">
    <property type="entry name" value="LRR_dom_sf"/>
</dbReference>
<proteinExistence type="predicted"/>
<dbReference type="PANTHER" id="PTHR47679">
    <property type="entry name" value="PROTEIN TORNADO 1"/>
    <property type="match status" value="1"/>
</dbReference>
<evidence type="ECO:0000313" key="3">
    <source>
        <dbReference type="Proteomes" id="UP001295423"/>
    </source>
</evidence>
<keyword evidence="3" id="KW-1185">Reference proteome</keyword>
<dbReference type="SUPFAM" id="SSF52047">
    <property type="entry name" value="RNI-like"/>
    <property type="match status" value="1"/>
</dbReference>
<protein>
    <submittedName>
        <fullName evidence="2">Uncharacterized protein</fullName>
    </submittedName>
</protein>
<dbReference type="EMBL" id="CAKOGP040001758">
    <property type="protein sequence ID" value="CAJ1949183.1"/>
    <property type="molecule type" value="Genomic_DNA"/>
</dbReference>
<accession>A0AAD2FQB9</accession>
<dbReference type="Gene3D" id="3.80.10.10">
    <property type="entry name" value="Ribonuclease Inhibitor"/>
    <property type="match status" value="2"/>
</dbReference>
<reference evidence="2" key="1">
    <citation type="submission" date="2023-08" db="EMBL/GenBank/DDBJ databases">
        <authorList>
            <person name="Audoor S."/>
            <person name="Bilcke G."/>
        </authorList>
    </citation>
    <scope>NUCLEOTIDE SEQUENCE</scope>
</reference>
<organism evidence="2 3">
    <name type="scientific">Cylindrotheca closterium</name>
    <dbReference type="NCBI Taxonomy" id="2856"/>
    <lineage>
        <taxon>Eukaryota</taxon>
        <taxon>Sar</taxon>
        <taxon>Stramenopiles</taxon>
        <taxon>Ochrophyta</taxon>
        <taxon>Bacillariophyta</taxon>
        <taxon>Bacillariophyceae</taxon>
        <taxon>Bacillariophycidae</taxon>
        <taxon>Bacillariales</taxon>
        <taxon>Bacillariaceae</taxon>
        <taxon>Cylindrotheca</taxon>
    </lineage>
</organism>
<dbReference type="InterPro" id="IPR001611">
    <property type="entry name" value="Leu-rich_rpt"/>
</dbReference>
<dbReference type="AlphaFoldDB" id="A0AAD2FQB9"/>
<dbReference type="PANTHER" id="PTHR47679:SF1">
    <property type="entry name" value="PROTEIN TORNADO 1"/>
    <property type="match status" value="1"/>
</dbReference>
<sequence>MAAATYGVDWDSDDESEGGFTVQFSVDDDSDPDDNWRWRDGESWHVPEEYRCLWIGGEVDPHDEKYERLMGLLLHDKRRWETIYLTQEGRPSSAGFLSILQATFSKADALHLSDCMVDNASFACLNSGIMVNDGIKDVQIWASPVRPITGAQMIMLSQGLATTTTLETLGLPVDLTGPGVVRYLIAGLEANKSLKYLKLCWCKYPRDTLPKLISALHSHPKLRRLMLRTDELRDSQVQLSLQSLLSSDNCKLEDVDLMRPISHEQANASSRFSLGQFDNPNTPMKSLHLGRLDLEDSSLRQMLPSCRYIVELNLCGNKICDLEPLDFLLLGESCSLETLHLEENPITVDSARIFARKLPKMNVLRRLGLRESPFLEDQEFLEEFIDHANQNSSMEWLRIFTTYDKVTTLRPKLMYGPSLNRAGRRYLGHNPGNLPLKLLPTAFLRSREIYYFDPLGSPKVPDARLDGLDATFWLLRENSALHSHFV</sequence>
<evidence type="ECO:0000256" key="1">
    <source>
        <dbReference type="SAM" id="MobiDB-lite"/>
    </source>
</evidence>
<dbReference type="PROSITE" id="PS51450">
    <property type="entry name" value="LRR"/>
    <property type="match status" value="1"/>
</dbReference>
<gene>
    <name evidence="2" type="ORF">CYCCA115_LOCUS11967</name>
</gene>
<evidence type="ECO:0000313" key="2">
    <source>
        <dbReference type="EMBL" id="CAJ1949183.1"/>
    </source>
</evidence>
<name>A0AAD2FQB9_9STRA</name>